<dbReference type="Pfam" id="PF00704">
    <property type="entry name" value="Glyco_hydro_18"/>
    <property type="match status" value="1"/>
</dbReference>
<dbReference type="GO" id="GO:0005975">
    <property type="term" value="P:carbohydrate metabolic process"/>
    <property type="evidence" value="ECO:0007669"/>
    <property type="project" value="InterPro"/>
</dbReference>
<dbReference type="PANTHER" id="PTHR46066">
    <property type="entry name" value="CHITINASE DOMAIN-CONTAINING PROTEIN 1 FAMILY MEMBER"/>
    <property type="match status" value="1"/>
</dbReference>
<reference evidence="4" key="1">
    <citation type="submission" date="2019-11" db="EMBL/GenBank/DDBJ databases">
        <authorList>
            <person name="Feng L."/>
        </authorList>
    </citation>
    <scope>NUCLEOTIDE SEQUENCE</scope>
    <source>
        <strain evidence="4">VrattiLFYP33</strain>
    </source>
</reference>
<keyword evidence="4" id="KW-0326">Glycosidase</keyword>
<evidence type="ECO:0000259" key="3">
    <source>
        <dbReference type="PROSITE" id="PS51910"/>
    </source>
</evidence>
<dbReference type="InterPro" id="IPR029070">
    <property type="entry name" value="Chitinase_insertion_sf"/>
</dbReference>
<feature type="chain" id="PRO_5027016874" evidence="2">
    <location>
        <begin position="24"/>
        <end position="612"/>
    </location>
</feature>
<dbReference type="GO" id="GO:0008061">
    <property type="term" value="F:chitin binding"/>
    <property type="evidence" value="ECO:0007669"/>
    <property type="project" value="InterPro"/>
</dbReference>
<feature type="domain" description="GH18" evidence="3">
    <location>
        <begin position="206"/>
        <end position="539"/>
    </location>
</feature>
<sequence>MKKILTRAVLAALVTLSATGAQAASIEVTKESSSLIKIDNSVKYKASQATSNGKVTVSKEAGNDLSGTESVQPIFIRTLAGQTSDAGELAIVEDGHIFIPLSVYQTVNLNTISIKNNKAYIALPAPRRAGDMSYNGDRRNGVRTIQLATIERNGTTYVDMSATSPLLGVQAIRTKTGIELKAPLGALDIPTRKEIKGSLAWVFDPTVSASYGVPVAKSGTSVVSPTWFDLSEKGLAVKNGVSLTYANTYKDEGYRVWPLVTNQFDPDLTSKILNDKKYWQTIADDMVLYALTYGYDGYNLDFEDVHYKDKAKLTSFVTYLTQRLHEFNIYVSMDVTGYSDSENWSMVYDRKHLGKVLDYMVLMAYDEVWASSPEAGPVASYPWVKRNATALTREVSPEKIVLGVPYYMRVWQRTISVDDKGKVTYGKAKSRTLTMKEAEELKAIYADRVQWDDDLKLHYLRFGNDELGEQLLAYAETGKEPRIAGGLRNKSATISEVWFEDEASMAYKRELMSELKLAGFAAWRKGFETSSFRQFMYNDAVPAKNVPHGTAKKITKLPSFNGNESAATKQNAGANPFTSSGETAGTVSAGATSTGVAVTGSSSTKVAVTKES</sequence>
<feature type="signal peptide" evidence="2">
    <location>
        <begin position="1"/>
        <end position="23"/>
    </location>
</feature>
<feature type="compositionally biased region" description="Low complexity" evidence="1">
    <location>
        <begin position="578"/>
        <end position="612"/>
    </location>
</feature>
<gene>
    <name evidence="4" type="primary">ydhD</name>
    <name evidence="4" type="ORF">VRLFYP33_02180</name>
</gene>
<dbReference type="Gene3D" id="3.20.20.80">
    <property type="entry name" value="Glycosidases"/>
    <property type="match status" value="1"/>
</dbReference>
<accession>A0A6N3F676</accession>
<dbReference type="AlphaFoldDB" id="A0A6N3F676"/>
<dbReference type="EMBL" id="CACRUX010000097">
    <property type="protein sequence ID" value="VYU47534.1"/>
    <property type="molecule type" value="Genomic_DNA"/>
</dbReference>
<dbReference type="RefSeq" id="WP_021841047.1">
    <property type="nucleotide sequence ID" value="NZ_CACRUX010000097.1"/>
</dbReference>
<organism evidence="4">
    <name type="scientific">Veillonella ratti</name>
    <dbReference type="NCBI Taxonomy" id="103892"/>
    <lineage>
        <taxon>Bacteria</taxon>
        <taxon>Bacillati</taxon>
        <taxon>Bacillota</taxon>
        <taxon>Negativicutes</taxon>
        <taxon>Veillonellales</taxon>
        <taxon>Veillonellaceae</taxon>
        <taxon>Veillonella</taxon>
    </lineage>
</organism>
<dbReference type="PROSITE" id="PS51910">
    <property type="entry name" value="GH18_2"/>
    <property type="match status" value="1"/>
</dbReference>
<dbReference type="SMART" id="SM00636">
    <property type="entry name" value="Glyco_18"/>
    <property type="match status" value="1"/>
</dbReference>
<dbReference type="GO" id="GO:0016798">
    <property type="term" value="F:hydrolase activity, acting on glycosyl bonds"/>
    <property type="evidence" value="ECO:0007669"/>
    <property type="project" value="UniProtKB-KW"/>
</dbReference>
<dbReference type="InterPro" id="IPR017853">
    <property type="entry name" value="GH"/>
</dbReference>
<dbReference type="PANTHER" id="PTHR46066:SF2">
    <property type="entry name" value="CHITINASE DOMAIN-CONTAINING PROTEIN 1"/>
    <property type="match status" value="1"/>
</dbReference>
<dbReference type="Gene3D" id="3.10.50.10">
    <property type="match status" value="1"/>
</dbReference>
<feature type="compositionally biased region" description="Polar residues" evidence="1">
    <location>
        <begin position="559"/>
        <end position="577"/>
    </location>
</feature>
<keyword evidence="2" id="KW-0732">Signal</keyword>
<protein>
    <submittedName>
        <fullName evidence="4">Sporulation-specific glycosylase YdhD</fullName>
        <ecNumber evidence="4">3.2.-.-</ecNumber>
    </submittedName>
</protein>
<dbReference type="InterPro" id="IPR001223">
    <property type="entry name" value="Glyco_hydro18_cat"/>
</dbReference>
<evidence type="ECO:0000313" key="4">
    <source>
        <dbReference type="EMBL" id="VYU47534.1"/>
    </source>
</evidence>
<name>A0A6N3F676_9FIRM</name>
<feature type="region of interest" description="Disordered" evidence="1">
    <location>
        <begin position="559"/>
        <end position="612"/>
    </location>
</feature>
<proteinExistence type="predicted"/>
<evidence type="ECO:0000256" key="2">
    <source>
        <dbReference type="SAM" id="SignalP"/>
    </source>
</evidence>
<dbReference type="EC" id="3.2.-.-" evidence="4"/>
<evidence type="ECO:0000256" key="1">
    <source>
        <dbReference type="SAM" id="MobiDB-lite"/>
    </source>
</evidence>
<dbReference type="InterPro" id="IPR011583">
    <property type="entry name" value="Chitinase_II/V-like_cat"/>
</dbReference>
<keyword evidence="4" id="KW-0378">Hydrolase</keyword>
<dbReference type="SUPFAM" id="SSF51445">
    <property type="entry name" value="(Trans)glycosidases"/>
    <property type="match status" value="1"/>
</dbReference>